<protein>
    <submittedName>
        <fullName evidence="4">Cysteine desulfurase</fullName>
    </submittedName>
</protein>
<comment type="caution">
    <text evidence="4">The sequence shown here is derived from an EMBL/GenBank/DDBJ whole genome shotgun (WGS) entry which is preliminary data.</text>
</comment>
<dbReference type="InterPro" id="IPR015422">
    <property type="entry name" value="PyrdxlP-dep_Trfase_small"/>
</dbReference>
<dbReference type="InterPro" id="IPR000192">
    <property type="entry name" value="Aminotrans_V_dom"/>
</dbReference>
<dbReference type="GO" id="GO:0003824">
    <property type="term" value="F:catalytic activity"/>
    <property type="evidence" value="ECO:0007669"/>
    <property type="project" value="UniProtKB-ARBA"/>
</dbReference>
<dbReference type="RefSeq" id="WP_064549696.1">
    <property type="nucleotide sequence ID" value="NZ_LXMA01000001.1"/>
</dbReference>
<dbReference type="Gene3D" id="3.40.640.10">
    <property type="entry name" value="Type I PLP-dependent aspartate aminotransferase-like (Major domain)"/>
    <property type="match status" value="1"/>
</dbReference>
<name>A0A1B7KWH2_PARTM</name>
<organism evidence="4 5">
    <name type="scientific">Parageobacillus thermoglucosidasius</name>
    <name type="common">Geobacillus thermoglucosidasius</name>
    <dbReference type="NCBI Taxonomy" id="1426"/>
    <lineage>
        <taxon>Bacteria</taxon>
        <taxon>Bacillati</taxon>
        <taxon>Bacillota</taxon>
        <taxon>Bacilli</taxon>
        <taxon>Bacillales</taxon>
        <taxon>Anoxybacillaceae</taxon>
        <taxon>Parageobacillus</taxon>
    </lineage>
</organism>
<dbReference type="Pfam" id="PF00266">
    <property type="entry name" value="Aminotran_5"/>
    <property type="match status" value="1"/>
</dbReference>
<dbReference type="Proteomes" id="UP000078290">
    <property type="component" value="Unassembled WGS sequence"/>
</dbReference>
<accession>A0A1B7KWH2</accession>
<evidence type="ECO:0000256" key="1">
    <source>
        <dbReference type="ARBA" id="ARBA00001933"/>
    </source>
</evidence>
<dbReference type="InterPro" id="IPR015421">
    <property type="entry name" value="PyrdxlP-dep_Trfase_major"/>
</dbReference>
<dbReference type="InterPro" id="IPR016454">
    <property type="entry name" value="Cysteine_dSase"/>
</dbReference>
<evidence type="ECO:0000313" key="5">
    <source>
        <dbReference type="Proteomes" id="UP000078290"/>
    </source>
</evidence>
<dbReference type="NCBIfam" id="NF002806">
    <property type="entry name" value="PRK02948.1"/>
    <property type="match status" value="1"/>
</dbReference>
<reference evidence="5" key="1">
    <citation type="submission" date="2016-05" db="EMBL/GenBank/DDBJ databases">
        <authorList>
            <person name="Wang W."/>
            <person name="Zhu L."/>
        </authorList>
    </citation>
    <scope>NUCLEOTIDE SEQUENCE [LARGE SCALE GENOMIC DNA]</scope>
    <source>
        <strain evidence="5">W-2</strain>
    </source>
</reference>
<evidence type="ECO:0000256" key="2">
    <source>
        <dbReference type="ARBA" id="ARBA00022898"/>
    </source>
</evidence>
<gene>
    <name evidence="4" type="ORF">A7K69_01305</name>
</gene>
<dbReference type="Gene3D" id="3.90.1150.10">
    <property type="entry name" value="Aspartate Aminotransferase, domain 1"/>
    <property type="match status" value="1"/>
</dbReference>
<comment type="cofactor">
    <cofactor evidence="1">
        <name>pyridoxal 5'-phosphate</name>
        <dbReference type="ChEBI" id="CHEBI:597326"/>
    </cofactor>
</comment>
<sequence length="381" mass="42265">MIYLDYAATTPMSKEAINAYVEAASAYFGNASSLHDIGSNADRLLTLCRKELAALIGGEKRGVYFTSGGTESNILAIRSLVAAHRHRGNHLITTEIEHASLYHLFQQLEMEGFDVTYLPVDRFGQIDVDDLERAITPKTILASIQHANSEIGTIQPIAEIGRRLRRLGVIFHSDCVQTFGKIRIDVKKMSVDSLSISAHKIYGPKGVGAVYIDPRIKWQPCFPNATHEYGFRPGTVNVPGITSFITAAQHICDNMDSEHARLEQLRRCLLALIHEKSLPVTVEGHPDARLPHIVGLSVHGIEGQYVMLECNRDNIAISTGSTCQIGKQAPPRTMLAVGKSIEEAKQFIRVSFGKWTTEKDICQFVSSLERICQQRKELEIS</sequence>
<dbReference type="SUPFAM" id="SSF53383">
    <property type="entry name" value="PLP-dependent transferases"/>
    <property type="match status" value="1"/>
</dbReference>
<dbReference type="PANTHER" id="PTHR11601:SF36">
    <property type="entry name" value="CYSTEINE DESULFURASE NIFS-RELATED"/>
    <property type="match status" value="1"/>
</dbReference>
<proteinExistence type="predicted"/>
<keyword evidence="2" id="KW-0663">Pyridoxal phosphate</keyword>
<dbReference type="PIRSF" id="PIRSF005572">
    <property type="entry name" value="NifS"/>
    <property type="match status" value="1"/>
</dbReference>
<dbReference type="OrthoDB" id="9808002at2"/>
<dbReference type="PANTHER" id="PTHR11601">
    <property type="entry name" value="CYSTEINE DESULFURYLASE FAMILY MEMBER"/>
    <property type="match status" value="1"/>
</dbReference>
<evidence type="ECO:0000313" key="4">
    <source>
        <dbReference type="EMBL" id="OAT74377.1"/>
    </source>
</evidence>
<feature type="domain" description="Aminotransferase class V" evidence="3">
    <location>
        <begin position="2"/>
        <end position="363"/>
    </location>
</feature>
<dbReference type="InterPro" id="IPR015424">
    <property type="entry name" value="PyrdxlP-dep_Trfase"/>
</dbReference>
<dbReference type="AlphaFoldDB" id="A0A1B7KWH2"/>
<dbReference type="EMBL" id="LXMA01000001">
    <property type="protein sequence ID" value="OAT74377.1"/>
    <property type="molecule type" value="Genomic_DNA"/>
</dbReference>
<evidence type="ECO:0000259" key="3">
    <source>
        <dbReference type="Pfam" id="PF00266"/>
    </source>
</evidence>